<feature type="transmembrane region" description="Helical" evidence="1">
    <location>
        <begin position="219"/>
        <end position="239"/>
    </location>
</feature>
<comment type="caution">
    <text evidence="2">The sequence shown here is derived from an EMBL/GenBank/DDBJ whole genome shotgun (WGS) entry which is preliminary data.</text>
</comment>
<reference evidence="2" key="1">
    <citation type="journal article" date="2021" name="PeerJ">
        <title>Extensive microbial diversity within the chicken gut microbiome revealed by metagenomics and culture.</title>
        <authorList>
            <person name="Gilroy R."/>
            <person name="Ravi A."/>
            <person name="Getino M."/>
            <person name="Pursley I."/>
            <person name="Horton D.L."/>
            <person name="Alikhan N.F."/>
            <person name="Baker D."/>
            <person name="Gharbi K."/>
            <person name="Hall N."/>
            <person name="Watson M."/>
            <person name="Adriaenssens E.M."/>
            <person name="Foster-Nyarko E."/>
            <person name="Jarju S."/>
            <person name="Secka A."/>
            <person name="Antonio M."/>
            <person name="Oren A."/>
            <person name="Chaudhuri R.R."/>
            <person name="La Ragione R."/>
            <person name="Hildebrand F."/>
            <person name="Pallen M.J."/>
        </authorList>
    </citation>
    <scope>NUCLEOTIDE SEQUENCE</scope>
    <source>
        <strain evidence="2">B5_2728</strain>
    </source>
</reference>
<feature type="transmembrane region" description="Helical" evidence="1">
    <location>
        <begin position="445"/>
        <end position="464"/>
    </location>
</feature>
<feature type="transmembrane region" description="Helical" evidence="1">
    <location>
        <begin position="139"/>
        <end position="159"/>
    </location>
</feature>
<proteinExistence type="predicted"/>
<name>A0A948T2T0_9FIRM</name>
<feature type="transmembrane region" description="Helical" evidence="1">
    <location>
        <begin position="53"/>
        <end position="73"/>
    </location>
</feature>
<keyword evidence="1" id="KW-0812">Transmembrane</keyword>
<keyword evidence="1" id="KW-1133">Transmembrane helix</keyword>
<reference evidence="2" key="2">
    <citation type="submission" date="2021-04" db="EMBL/GenBank/DDBJ databases">
        <authorList>
            <person name="Gilroy R."/>
        </authorList>
    </citation>
    <scope>NUCLEOTIDE SEQUENCE</scope>
    <source>
        <strain evidence="2">B5_2728</strain>
    </source>
</reference>
<feature type="transmembrane region" description="Helical" evidence="1">
    <location>
        <begin position="411"/>
        <end position="433"/>
    </location>
</feature>
<feature type="transmembrane region" description="Helical" evidence="1">
    <location>
        <begin position="295"/>
        <end position="315"/>
    </location>
</feature>
<dbReference type="Proteomes" id="UP000713596">
    <property type="component" value="Unassembled WGS sequence"/>
</dbReference>
<feature type="transmembrane region" description="Helical" evidence="1">
    <location>
        <begin position="85"/>
        <end position="104"/>
    </location>
</feature>
<evidence type="ECO:0000256" key="1">
    <source>
        <dbReference type="SAM" id="Phobius"/>
    </source>
</evidence>
<feature type="transmembrane region" description="Helical" evidence="1">
    <location>
        <begin position="190"/>
        <end position="207"/>
    </location>
</feature>
<gene>
    <name evidence="2" type="ORF">H9882_05500</name>
</gene>
<accession>A0A948T2T0</accession>
<keyword evidence="1" id="KW-0472">Membrane</keyword>
<evidence type="ECO:0000313" key="2">
    <source>
        <dbReference type="EMBL" id="MBU3806330.1"/>
    </source>
</evidence>
<dbReference type="EMBL" id="JAHLFP010000046">
    <property type="protein sequence ID" value="MBU3806330.1"/>
    <property type="molecule type" value="Genomic_DNA"/>
</dbReference>
<sequence>MITLLAGVLAVAVVGLSATAAGVRCKLPASQMLLPTISAVVVWLWLFGMMGQLFVGGVLLYALLTAFVVYTAVSHQQSIWEQLKQPAMVLFFGISFAFLVLFFFTQPRFIQNDEFTLWGTAAKLTCTQNVLHPAAEGNLMAYGAMPGMMLLVYFFQFLAPGFTEWAAYAAYNSLLAASVVTMAGVRARRWYQTVLLVALGGLLGYFFTAPQMGGLSTVYLSLLGDLPLGMVFGGVVCLYLGTEKHMLQPVLLAVSFCFLTLIKDMGLAYACIAAGIIWLHQIVTAERYKWGRKFALSSGITVGYLVLIAGTYLGWSRYVAMVTGADKGSIGSDETQTDLVSAMLSGVLQLLGLEPATEKFQQVSALMLPSPLTVPICLLGAGIWALTLILVVFAAAAFTGDKKQRHGVASIASMAVLGLVAFLVFHLFLYVFNFKTPEALELKDYIRYISPYYLGMFLMALGLLAHSREHWLNQGLTVLLVAGMVVLFVWRGAPTAGFWNYPHVAYSQRDDVTQRAHQVNALLQPEDTVLLISQGDDVTRWNYYGYELNATLARGFGGIGYAEELNQGTDWWMTTHMNLVSPEMADQQVYPYQTVCTAEDLKRFLLDTRYTHILVDESDAYIAQQIAPAFGIDTLPDARTSQVYLLRVVYEGDVVHWVWEGGLEE</sequence>
<feature type="transmembrane region" description="Helical" evidence="1">
    <location>
        <begin position="372"/>
        <end position="399"/>
    </location>
</feature>
<evidence type="ECO:0000313" key="3">
    <source>
        <dbReference type="Proteomes" id="UP000713596"/>
    </source>
</evidence>
<dbReference type="AlphaFoldDB" id="A0A948T2T0"/>
<protein>
    <submittedName>
        <fullName evidence="2">Uncharacterized protein</fullName>
    </submittedName>
</protein>
<feature type="transmembrane region" description="Helical" evidence="1">
    <location>
        <begin position="32"/>
        <end position="48"/>
    </location>
</feature>
<feature type="transmembrane region" description="Helical" evidence="1">
    <location>
        <begin position="471"/>
        <end position="490"/>
    </location>
</feature>
<organism evidence="2 3">
    <name type="scientific">Candidatus Allofournierella pullistercoris</name>
    <dbReference type="NCBI Taxonomy" id="2838597"/>
    <lineage>
        <taxon>Bacteria</taxon>
        <taxon>Bacillati</taxon>
        <taxon>Bacillota</taxon>
        <taxon>Clostridia</taxon>
        <taxon>Eubacteriales</taxon>
        <taxon>Oscillospiraceae</taxon>
        <taxon>Allofournierella</taxon>
    </lineage>
</organism>
<feature type="transmembrane region" description="Helical" evidence="1">
    <location>
        <begin position="165"/>
        <end position="183"/>
    </location>
</feature>